<reference evidence="2 3" key="1">
    <citation type="submission" date="2019-02" db="EMBL/GenBank/DDBJ databases">
        <title>Deep-cultivation of Planctomycetes and their phenomic and genomic characterization uncovers novel biology.</title>
        <authorList>
            <person name="Wiegand S."/>
            <person name="Jogler M."/>
            <person name="Boedeker C."/>
            <person name="Pinto D."/>
            <person name="Vollmers J."/>
            <person name="Rivas-Marin E."/>
            <person name="Kohn T."/>
            <person name="Peeters S.H."/>
            <person name="Heuer A."/>
            <person name="Rast P."/>
            <person name="Oberbeckmann S."/>
            <person name="Bunk B."/>
            <person name="Jeske O."/>
            <person name="Meyerdierks A."/>
            <person name="Storesund J.E."/>
            <person name="Kallscheuer N."/>
            <person name="Luecker S."/>
            <person name="Lage O.M."/>
            <person name="Pohl T."/>
            <person name="Merkel B.J."/>
            <person name="Hornburger P."/>
            <person name="Mueller R.-W."/>
            <person name="Bruemmer F."/>
            <person name="Labrenz M."/>
            <person name="Spormann A.M."/>
            <person name="Op Den Camp H."/>
            <person name="Overmann J."/>
            <person name="Amann R."/>
            <person name="Jetten M.S.M."/>
            <person name="Mascher T."/>
            <person name="Medema M.H."/>
            <person name="Devos D.P."/>
            <person name="Kaster A.-K."/>
            <person name="Ovreas L."/>
            <person name="Rohde M."/>
            <person name="Galperin M.Y."/>
            <person name="Jogler C."/>
        </authorList>
    </citation>
    <scope>NUCLEOTIDE SEQUENCE [LARGE SCALE GENOMIC DNA]</scope>
    <source>
        <strain evidence="2 3">Pla123a</strain>
    </source>
</reference>
<gene>
    <name evidence="2" type="ORF">Pla123a_29210</name>
</gene>
<evidence type="ECO:0000256" key="1">
    <source>
        <dbReference type="SAM" id="Phobius"/>
    </source>
</evidence>
<keyword evidence="1" id="KW-0472">Membrane</keyword>
<comment type="caution">
    <text evidence="2">The sequence shown here is derived from an EMBL/GenBank/DDBJ whole genome shotgun (WGS) entry which is preliminary data.</text>
</comment>
<dbReference type="EMBL" id="SJPO01000006">
    <property type="protein sequence ID" value="TWT76132.1"/>
    <property type="molecule type" value="Genomic_DNA"/>
</dbReference>
<keyword evidence="1" id="KW-1133">Transmembrane helix</keyword>
<dbReference type="AlphaFoldDB" id="A0A5C5YMJ2"/>
<keyword evidence="3" id="KW-1185">Reference proteome</keyword>
<dbReference type="Proteomes" id="UP000318478">
    <property type="component" value="Unassembled WGS sequence"/>
</dbReference>
<dbReference type="RefSeq" id="WP_146588116.1">
    <property type="nucleotide sequence ID" value="NZ_SJPO01000006.1"/>
</dbReference>
<feature type="transmembrane region" description="Helical" evidence="1">
    <location>
        <begin position="12"/>
        <end position="34"/>
    </location>
</feature>
<accession>A0A5C5YMJ2</accession>
<sequence>MHRHHRQRRGTLYLAVLGVSTIVSVIALAGMHAARTQLAATTQAADRLEARLLAQSAIEHAVAVFNADANWLTTYAVDTNYPATPVAAGRGAYNWRLGGAGGLNRTLSGTAKVGDAACTLTVDLALPVDLGCGLLVEGKLQIDGDCELTVEDAPAACNDEFRVDGVVTGDVEGQSIDNNGTITGSQTAPATMRALPTPSMVFDYYEQMGTVVKPAVFGSAIISMTLLSPNSSWAGKNSDGIYVIDTQGKDLSISTSRIVGTLVVTNLAPGKKVYLSDKINWEPAYPHYPALLVDGDIEISTKDGNLAEWLLSPSYNNTGTPYQGEEDTDKSDSFISSIAGLIYCTGNLTIDGGGNDRQPDLRGVVLVGGECRLQNQTLPVIKYDDAYSTTPPPGFDQTDPVVIVPGSWR</sequence>
<evidence type="ECO:0000313" key="3">
    <source>
        <dbReference type="Proteomes" id="UP000318478"/>
    </source>
</evidence>
<dbReference type="OrthoDB" id="235584at2"/>
<evidence type="ECO:0000313" key="2">
    <source>
        <dbReference type="EMBL" id="TWT76132.1"/>
    </source>
</evidence>
<organism evidence="2 3">
    <name type="scientific">Posidoniimonas polymericola</name>
    <dbReference type="NCBI Taxonomy" id="2528002"/>
    <lineage>
        <taxon>Bacteria</taxon>
        <taxon>Pseudomonadati</taxon>
        <taxon>Planctomycetota</taxon>
        <taxon>Planctomycetia</taxon>
        <taxon>Pirellulales</taxon>
        <taxon>Lacipirellulaceae</taxon>
        <taxon>Posidoniimonas</taxon>
    </lineage>
</organism>
<proteinExistence type="predicted"/>
<name>A0A5C5YMJ2_9BACT</name>
<protein>
    <submittedName>
        <fullName evidence="2">Uncharacterized protein</fullName>
    </submittedName>
</protein>
<keyword evidence="1" id="KW-0812">Transmembrane</keyword>